<evidence type="ECO:0000256" key="5">
    <source>
        <dbReference type="ARBA" id="ARBA00022737"/>
    </source>
</evidence>
<protein>
    <submittedName>
        <fullName evidence="10">Cytochrome c</fullName>
    </submittedName>
</protein>
<evidence type="ECO:0000256" key="1">
    <source>
        <dbReference type="ARBA" id="ARBA00004236"/>
    </source>
</evidence>
<dbReference type="InterPro" id="IPR051459">
    <property type="entry name" value="Cytochrome_c-type_DH"/>
</dbReference>
<evidence type="ECO:0000313" key="11">
    <source>
        <dbReference type="Proteomes" id="UP000776276"/>
    </source>
</evidence>
<dbReference type="InterPro" id="IPR014353">
    <property type="entry name" value="Membr-bd_ADH_cyt_c"/>
</dbReference>
<reference evidence="10 11" key="1">
    <citation type="submission" date="2021-06" db="EMBL/GenBank/DDBJ databases">
        <title>Sphingomonas sp. XMGL2, whole genome shotgun sequencing project.</title>
        <authorList>
            <person name="Zhao G."/>
            <person name="Shen L."/>
        </authorList>
    </citation>
    <scope>NUCLEOTIDE SEQUENCE [LARGE SCALE GENOMIC DNA]</scope>
    <source>
        <strain evidence="10 11">XMGL2</strain>
    </source>
</reference>
<dbReference type="PANTHER" id="PTHR35008:SF8">
    <property type="entry name" value="ALCOHOL DEHYDROGENASE CYTOCHROME C SUBUNIT"/>
    <property type="match status" value="1"/>
</dbReference>
<keyword evidence="4" id="KW-0732">Signal</keyword>
<feature type="domain" description="Cytochrome c" evidence="9">
    <location>
        <begin position="63"/>
        <end position="166"/>
    </location>
</feature>
<proteinExistence type="predicted"/>
<gene>
    <name evidence="10" type="ORF">KOF26_15380</name>
</gene>
<evidence type="ECO:0000256" key="3">
    <source>
        <dbReference type="ARBA" id="ARBA00022723"/>
    </source>
</evidence>
<accession>A0ABS6BPV6</accession>
<dbReference type="RefSeq" id="WP_216327024.1">
    <property type="nucleotide sequence ID" value="NZ_JAHKRT010000009.1"/>
</dbReference>
<keyword evidence="6 8" id="KW-0408">Iron</keyword>
<dbReference type="Pfam" id="PF13442">
    <property type="entry name" value="Cytochrome_CBB3"/>
    <property type="match status" value="1"/>
</dbReference>
<feature type="domain" description="Cytochrome c" evidence="9">
    <location>
        <begin position="208"/>
        <end position="317"/>
    </location>
</feature>
<organism evidence="10 11">
    <name type="scientific">Sphingomonas quercus</name>
    <dbReference type="NCBI Taxonomy" id="2842451"/>
    <lineage>
        <taxon>Bacteria</taxon>
        <taxon>Pseudomonadati</taxon>
        <taxon>Pseudomonadota</taxon>
        <taxon>Alphaproteobacteria</taxon>
        <taxon>Sphingomonadales</taxon>
        <taxon>Sphingomonadaceae</taxon>
        <taxon>Sphingomonas</taxon>
    </lineage>
</organism>
<dbReference type="Proteomes" id="UP000776276">
    <property type="component" value="Unassembled WGS sequence"/>
</dbReference>
<name>A0ABS6BPV6_9SPHN</name>
<evidence type="ECO:0000256" key="8">
    <source>
        <dbReference type="PROSITE-ProRule" id="PRU00433"/>
    </source>
</evidence>
<sequence length="455" mass="47568">MSGKILRIAAIGGAAIVAIAAAVGGWTVLGPGPMAFAKGGTVELAAYKGPSPTGVPAALRSASLVKRGEYLARAADCAVCHTVPGGQPYAGGFAFNMPFGAIYSTNITPDKETGIGNYTDAQFLDAVRKGIRPDGTRLYPAMPFGSYTYMTDEDALAIKAYLMSLPPVKSPPRANTLGWPYNQRALLGLWSAAFSPNKRFEPNPEQSPEWNRGAYLAEAMAHCGECHTPRNIGLALNNRQKFAGATNAGWRAHNISSDGDSGIGNWKTEDLTAYLSTGFANSHGVASGPMGEVVDYSLRYLTPDDLKALVTYIRSVPAVAGDLPNRVLTAAPASYKAGPAATLAGSGDRAGERIFAGACAGCHDWTGVSPLSPAATLTGTRSINDPGATNVAQVVIAGVHRQVPQDILTMPAFGHSLNDKEVAAVANYVTARFGAQGSRLTEADVRKLRSQAAQQ</sequence>
<dbReference type="InterPro" id="IPR009056">
    <property type="entry name" value="Cyt_c-like_dom"/>
</dbReference>
<keyword evidence="11" id="KW-1185">Reference proteome</keyword>
<evidence type="ECO:0000256" key="2">
    <source>
        <dbReference type="ARBA" id="ARBA00022475"/>
    </source>
</evidence>
<dbReference type="PIRSF" id="PIRSF000018">
    <property type="entry name" value="Mb_ADH_cyt_c"/>
    <property type="match status" value="1"/>
</dbReference>
<evidence type="ECO:0000259" key="9">
    <source>
        <dbReference type="PROSITE" id="PS51007"/>
    </source>
</evidence>
<keyword evidence="5" id="KW-0677">Repeat</keyword>
<keyword evidence="7" id="KW-0472">Membrane</keyword>
<keyword evidence="8" id="KW-0349">Heme</keyword>
<evidence type="ECO:0000256" key="6">
    <source>
        <dbReference type="ARBA" id="ARBA00023004"/>
    </source>
</evidence>
<dbReference type="EMBL" id="JAHKRT010000009">
    <property type="protein sequence ID" value="MBU3079240.1"/>
    <property type="molecule type" value="Genomic_DNA"/>
</dbReference>
<dbReference type="Pfam" id="PF00034">
    <property type="entry name" value="Cytochrom_C"/>
    <property type="match status" value="1"/>
</dbReference>
<comment type="subcellular location">
    <subcellularLocation>
        <location evidence="1">Cell membrane</location>
    </subcellularLocation>
</comment>
<dbReference type="PROSITE" id="PS51007">
    <property type="entry name" value="CYTC"/>
    <property type="match status" value="3"/>
</dbReference>
<evidence type="ECO:0000313" key="10">
    <source>
        <dbReference type="EMBL" id="MBU3079240.1"/>
    </source>
</evidence>
<evidence type="ECO:0000256" key="4">
    <source>
        <dbReference type="ARBA" id="ARBA00022729"/>
    </source>
</evidence>
<comment type="caution">
    <text evidence="10">The sequence shown here is derived from an EMBL/GenBank/DDBJ whole genome shotgun (WGS) entry which is preliminary data.</text>
</comment>
<keyword evidence="3 8" id="KW-0479">Metal-binding</keyword>
<feature type="domain" description="Cytochrome c" evidence="9">
    <location>
        <begin position="346"/>
        <end position="433"/>
    </location>
</feature>
<keyword evidence="2" id="KW-1003">Cell membrane</keyword>
<evidence type="ECO:0000256" key="7">
    <source>
        <dbReference type="ARBA" id="ARBA00023136"/>
    </source>
</evidence>
<dbReference type="PANTHER" id="PTHR35008">
    <property type="entry name" value="BLL4482 PROTEIN-RELATED"/>
    <property type="match status" value="1"/>
</dbReference>